<evidence type="ECO:0000313" key="3">
    <source>
        <dbReference type="Proteomes" id="UP000198956"/>
    </source>
</evidence>
<organism evidence="2 3">
    <name type="scientific">Aneurinibacillus thermoaerophilus</name>
    <dbReference type="NCBI Taxonomy" id="143495"/>
    <lineage>
        <taxon>Bacteria</taxon>
        <taxon>Bacillati</taxon>
        <taxon>Bacillota</taxon>
        <taxon>Bacilli</taxon>
        <taxon>Bacillales</taxon>
        <taxon>Paenibacillaceae</taxon>
        <taxon>Aneurinibacillus group</taxon>
        <taxon>Aneurinibacillus</taxon>
    </lineage>
</organism>
<keyword evidence="4" id="KW-1185">Reference proteome</keyword>
<dbReference type="Proteomes" id="UP000826616">
    <property type="component" value="Chromosome"/>
</dbReference>
<dbReference type="AlphaFoldDB" id="A0A1G8BD16"/>
<dbReference type="RefSeq" id="WP_057897168.1">
    <property type="nucleotide sequence ID" value="NZ_CP080764.1"/>
</dbReference>
<dbReference type="Proteomes" id="UP000198956">
    <property type="component" value="Unassembled WGS sequence"/>
</dbReference>
<reference evidence="1 4" key="2">
    <citation type="submission" date="2021-08" db="EMBL/GenBank/DDBJ databases">
        <title>Complete genome sequence of the strain Aneurinibacillus thermoaerophilus CCM 8960.</title>
        <authorList>
            <person name="Musilova J."/>
            <person name="Kourilova X."/>
            <person name="Pernicova I."/>
            <person name="Bezdicek M."/>
            <person name="Lengerova M."/>
            <person name="Obruca S."/>
            <person name="Sedlar K."/>
        </authorList>
    </citation>
    <scope>NUCLEOTIDE SEQUENCE [LARGE SCALE GENOMIC DNA]</scope>
    <source>
        <strain evidence="1 4">CCM 8960</strain>
    </source>
</reference>
<proteinExistence type="predicted"/>
<gene>
    <name evidence="1" type="ORF">K3F53_00350</name>
    <name evidence="2" type="ORF">SAMN04489735_101912</name>
</gene>
<evidence type="ECO:0000313" key="1">
    <source>
        <dbReference type="EMBL" id="QYY42868.1"/>
    </source>
</evidence>
<name>A0A1G8BD16_ANETH</name>
<evidence type="ECO:0000313" key="2">
    <source>
        <dbReference type="EMBL" id="SDH31089.1"/>
    </source>
</evidence>
<dbReference type="GeneID" id="97139809"/>
<dbReference type="EMBL" id="CP080764">
    <property type="protein sequence ID" value="QYY42868.1"/>
    <property type="molecule type" value="Genomic_DNA"/>
</dbReference>
<sequence length="160" mass="18155">MGYQVKGLMDIHTVLSNERKLGGVIEVEYLRLRSGEQFPNAVITSIEMAGNAIYSVGFITEQGKQFIAHVDEISIILEPVHKRICEMSNESYRQIKTVEKLKYLKKLLQANAGSCTPTFRKEVEQLVDDIGVNVAANEVDLSFMEPRREDKKRGNRIRIA</sequence>
<dbReference type="EMBL" id="FNDE01000019">
    <property type="protein sequence ID" value="SDH31089.1"/>
    <property type="molecule type" value="Genomic_DNA"/>
</dbReference>
<dbReference type="OrthoDB" id="2381857at2"/>
<evidence type="ECO:0000313" key="4">
    <source>
        <dbReference type="Proteomes" id="UP000826616"/>
    </source>
</evidence>
<protein>
    <submittedName>
        <fullName evidence="2">Uncharacterized protein</fullName>
    </submittedName>
</protein>
<accession>A0A1G8BD16</accession>
<reference evidence="2 3" key="1">
    <citation type="submission" date="2016-10" db="EMBL/GenBank/DDBJ databases">
        <authorList>
            <person name="de Groot N.N."/>
        </authorList>
    </citation>
    <scope>NUCLEOTIDE SEQUENCE [LARGE SCALE GENOMIC DNA]</scope>
    <source>
        <strain evidence="2 3">L 420-91</strain>
    </source>
</reference>